<dbReference type="OrthoDB" id="9786661at2"/>
<keyword evidence="8" id="KW-1185">Reference proteome</keyword>
<feature type="domain" description="Glycoside hydrolase family 3 N-terminal" evidence="6">
    <location>
        <begin position="29"/>
        <end position="294"/>
    </location>
</feature>
<name>A0A2T0X5Q8_9RHOB</name>
<dbReference type="EC" id="3.2.1.52" evidence="3"/>
<dbReference type="InterPro" id="IPR017853">
    <property type="entry name" value="GH"/>
</dbReference>
<evidence type="ECO:0000256" key="2">
    <source>
        <dbReference type="ARBA" id="ARBA00005336"/>
    </source>
</evidence>
<dbReference type="RefSeq" id="WP_106262522.1">
    <property type="nucleotide sequence ID" value="NZ_PVTQ01000001.1"/>
</dbReference>
<dbReference type="GO" id="GO:0004563">
    <property type="term" value="F:beta-N-acetylhexosaminidase activity"/>
    <property type="evidence" value="ECO:0007669"/>
    <property type="project" value="UniProtKB-EC"/>
</dbReference>
<gene>
    <name evidence="7" type="ORF">CLV74_101402</name>
</gene>
<dbReference type="PANTHER" id="PTHR30480:SF13">
    <property type="entry name" value="BETA-HEXOSAMINIDASE"/>
    <property type="match status" value="1"/>
</dbReference>
<evidence type="ECO:0000256" key="4">
    <source>
        <dbReference type="ARBA" id="ARBA00022801"/>
    </source>
</evidence>
<comment type="caution">
    <text evidence="7">The sequence shown here is derived from an EMBL/GenBank/DDBJ whole genome shotgun (WGS) entry which is preliminary data.</text>
</comment>
<dbReference type="InterPro" id="IPR036962">
    <property type="entry name" value="Glyco_hydro_3_N_sf"/>
</dbReference>
<dbReference type="Pfam" id="PF00933">
    <property type="entry name" value="Glyco_hydro_3"/>
    <property type="match status" value="1"/>
</dbReference>
<dbReference type="AlphaFoldDB" id="A0A2T0X5Q8"/>
<dbReference type="PANTHER" id="PTHR30480">
    <property type="entry name" value="BETA-HEXOSAMINIDASE-RELATED"/>
    <property type="match status" value="1"/>
</dbReference>
<dbReference type="InterPro" id="IPR001764">
    <property type="entry name" value="Glyco_hydro_3_N"/>
</dbReference>
<dbReference type="EMBL" id="PVTQ01000001">
    <property type="protein sequence ID" value="PRY94266.1"/>
    <property type="molecule type" value="Genomic_DNA"/>
</dbReference>
<comment type="catalytic activity">
    <reaction evidence="1">
        <text>Hydrolysis of terminal non-reducing N-acetyl-D-hexosamine residues in N-acetyl-beta-D-hexosaminides.</text>
        <dbReference type="EC" id="3.2.1.52"/>
    </reaction>
</comment>
<accession>A0A2T0X5Q8</accession>
<keyword evidence="4" id="KW-0378">Hydrolase</keyword>
<protein>
    <recommendedName>
        <fullName evidence="3">beta-N-acetylhexosaminidase</fullName>
        <ecNumber evidence="3">3.2.1.52</ecNumber>
    </recommendedName>
</protein>
<dbReference type="Proteomes" id="UP000238392">
    <property type="component" value="Unassembled WGS sequence"/>
</dbReference>
<dbReference type="GO" id="GO:0005975">
    <property type="term" value="P:carbohydrate metabolic process"/>
    <property type="evidence" value="ECO:0007669"/>
    <property type="project" value="InterPro"/>
</dbReference>
<evidence type="ECO:0000313" key="7">
    <source>
        <dbReference type="EMBL" id="PRY94266.1"/>
    </source>
</evidence>
<keyword evidence="5" id="KW-0326">Glycosidase</keyword>
<sequence>MHLAAIFGCSGPGLSGAERDFFRVAQPWGFILFARNIENADQLRRLTADLRESVGWNAPILIDQEGGRVARLRAPLASEWLPPLDMAAAAGADQERAFYLRYRLIAAELKSYGIDVNCAPMADVANDQTHPFLRNRCYGTSLQAVTANARASAQGHLDGGVLPVLKHIPGHGRGQVDSHLDLPRVTADEASLRDVDFAAFKALNDLPLGMTAHLVYEALDDRPATLSPKLIRMICQDIGFDGLLMTDDISMGALSGTVARRSERAILSGCDLVLHCNGEMADMEAIADVVGDLSDAGQTRAERALALRDYASDIDKEAFQAEFSTLVKG</sequence>
<dbReference type="GO" id="GO:0009254">
    <property type="term" value="P:peptidoglycan turnover"/>
    <property type="evidence" value="ECO:0007669"/>
    <property type="project" value="TreeGrafter"/>
</dbReference>
<comment type="similarity">
    <text evidence="2">Belongs to the glycosyl hydrolase 3 family.</text>
</comment>
<evidence type="ECO:0000256" key="3">
    <source>
        <dbReference type="ARBA" id="ARBA00012663"/>
    </source>
</evidence>
<dbReference type="InterPro" id="IPR050226">
    <property type="entry name" value="NagZ_Beta-hexosaminidase"/>
</dbReference>
<reference evidence="7 8" key="1">
    <citation type="submission" date="2018-03" db="EMBL/GenBank/DDBJ databases">
        <title>Genomic Encyclopedia of Archaeal and Bacterial Type Strains, Phase II (KMG-II): from individual species to whole genera.</title>
        <authorList>
            <person name="Goeker M."/>
        </authorList>
    </citation>
    <scope>NUCLEOTIDE SEQUENCE [LARGE SCALE GENOMIC DNA]</scope>
    <source>
        <strain evidence="7 8">DSM 100212</strain>
    </source>
</reference>
<dbReference type="SUPFAM" id="SSF51445">
    <property type="entry name" value="(Trans)glycosidases"/>
    <property type="match status" value="1"/>
</dbReference>
<organism evidence="7 8">
    <name type="scientific">Donghicola tyrosinivorans</name>
    <dbReference type="NCBI Taxonomy" id="1652492"/>
    <lineage>
        <taxon>Bacteria</taxon>
        <taxon>Pseudomonadati</taxon>
        <taxon>Pseudomonadota</taxon>
        <taxon>Alphaproteobacteria</taxon>
        <taxon>Rhodobacterales</taxon>
        <taxon>Roseobacteraceae</taxon>
        <taxon>Donghicola</taxon>
    </lineage>
</organism>
<evidence type="ECO:0000259" key="6">
    <source>
        <dbReference type="Pfam" id="PF00933"/>
    </source>
</evidence>
<evidence type="ECO:0000256" key="5">
    <source>
        <dbReference type="ARBA" id="ARBA00023295"/>
    </source>
</evidence>
<proteinExistence type="inferred from homology"/>
<evidence type="ECO:0000256" key="1">
    <source>
        <dbReference type="ARBA" id="ARBA00001231"/>
    </source>
</evidence>
<dbReference type="Gene3D" id="3.20.20.300">
    <property type="entry name" value="Glycoside hydrolase, family 3, N-terminal domain"/>
    <property type="match status" value="1"/>
</dbReference>
<evidence type="ECO:0000313" key="8">
    <source>
        <dbReference type="Proteomes" id="UP000238392"/>
    </source>
</evidence>